<dbReference type="GO" id="GO:0004176">
    <property type="term" value="F:ATP-dependent peptidase activity"/>
    <property type="evidence" value="ECO:0007669"/>
    <property type="project" value="UniProtKB-UniRule"/>
</dbReference>
<dbReference type="GO" id="GO:0030163">
    <property type="term" value="P:protein catabolic process"/>
    <property type="evidence" value="ECO:0007669"/>
    <property type="project" value="InterPro"/>
</dbReference>
<dbReference type="PROSITE" id="PS51786">
    <property type="entry name" value="LON_PROTEOLYTIC"/>
    <property type="match status" value="1"/>
</dbReference>
<dbReference type="Gene3D" id="3.30.230.10">
    <property type="match status" value="1"/>
</dbReference>
<dbReference type="KEGG" id="ril:CRIB_2205"/>
<dbReference type="EMBL" id="LN555523">
    <property type="protein sequence ID" value="CED94806.1"/>
    <property type="molecule type" value="Genomic_DNA"/>
</dbReference>
<dbReference type="InterPro" id="IPR014721">
    <property type="entry name" value="Ribsml_uS5_D2-typ_fold_subgr"/>
</dbReference>
<keyword evidence="1 2" id="KW-0645">Protease</keyword>
<dbReference type="Pfam" id="PF13654">
    <property type="entry name" value="AAA_32"/>
    <property type="match status" value="1"/>
</dbReference>
<organism evidence="5 6">
    <name type="scientific">Romboutsia ilealis</name>
    <dbReference type="NCBI Taxonomy" id="1115758"/>
    <lineage>
        <taxon>Bacteria</taxon>
        <taxon>Bacillati</taxon>
        <taxon>Bacillota</taxon>
        <taxon>Clostridia</taxon>
        <taxon>Peptostreptococcales</taxon>
        <taxon>Peptostreptococcaceae</taxon>
        <taxon>Romboutsia</taxon>
    </lineage>
</organism>
<dbReference type="GeneID" id="82206232"/>
<dbReference type="AlphaFoldDB" id="A0A1V1I3K9"/>
<feature type="coiled-coil region" evidence="3">
    <location>
        <begin position="96"/>
        <end position="147"/>
    </location>
</feature>
<dbReference type="SUPFAM" id="SSF52540">
    <property type="entry name" value="P-loop containing nucleoside triphosphate hydrolases"/>
    <property type="match status" value="2"/>
</dbReference>
<dbReference type="InterPro" id="IPR041699">
    <property type="entry name" value="AAA_32"/>
</dbReference>
<evidence type="ECO:0000259" key="4">
    <source>
        <dbReference type="PROSITE" id="PS51786"/>
    </source>
</evidence>
<dbReference type="InterPro" id="IPR008269">
    <property type="entry name" value="Lon_proteolytic"/>
</dbReference>
<keyword evidence="3" id="KW-0175">Coiled coil</keyword>
<dbReference type="Proteomes" id="UP000245622">
    <property type="component" value="Chromosome 1"/>
</dbReference>
<comment type="similarity">
    <text evidence="2">Belongs to the peptidase S16 family.</text>
</comment>
<dbReference type="GO" id="GO:0006508">
    <property type="term" value="P:proteolysis"/>
    <property type="evidence" value="ECO:0007669"/>
    <property type="project" value="UniProtKB-KW"/>
</dbReference>
<dbReference type="Pfam" id="PF05362">
    <property type="entry name" value="Lon_C"/>
    <property type="match status" value="1"/>
</dbReference>
<dbReference type="Pfam" id="PF20436">
    <property type="entry name" value="LonB_AAA-LID"/>
    <property type="match status" value="1"/>
</dbReference>
<protein>
    <recommendedName>
        <fullName evidence="2">endopeptidase La</fullName>
        <ecNumber evidence="2">3.4.21.53</ecNumber>
    </recommendedName>
</protein>
<evidence type="ECO:0000313" key="5">
    <source>
        <dbReference type="EMBL" id="CED94806.1"/>
    </source>
</evidence>
<evidence type="ECO:0000313" key="6">
    <source>
        <dbReference type="Proteomes" id="UP000245622"/>
    </source>
</evidence>
<dbReference type="Gene3D" id="1.10.8.60">
    <property type="match status" value="1"/>
</dbReference>
<dbReference type="Pfam" id="PF20437">
    <property type="entry name" value="LonC_helical"/>
    <property type="match status" value="1"/>
</dbReference>
<dbReference type="InterPro" id="IPR046844">
    <property type="entry name" value="Lon-like_helical"/>
</dbReference>
<reference evidence="5 6" key="1">
    <citation type="submission" date="2014-04" db="EMBL/GenBank/DDBJ databases">
        <authorList>
            <person name="Hornung B.V."/>
        </authorList>
    </citation>
    <scope>NUCLEOTIDE SEQUENCE [LARGE SCALE GENOMIC DNA]</scope>
    <source>
        <strain evidence="5 6">CRIB</strain>
    </source>
</reference>
<dbReference type="InterPro" id="IPR046843">
    <property type="entry name" value="LonB_AAA-LID"/>
</dbReference>
<accession>A0A1V1I3K9</accession>
<dbReference type="PRINTS" id="PR00830">
    <property type="entry name" value="ENDOLAPTASE"/>
</dbReference>
<dbReference type="GO" id="GO:0005524">
    <property type="term" value="F:ATP binding"/>
    <property type="evidence" value="ECO:0007669"/>
    <property type="project" value="InterPro"/>
</dbReference>
<dbReference type="EC" id="3.4.21.53" evidence="2"/>
<feature type="active site" evidence="2">
    <location>
        <position position="620"/>
    </location>
</feature>
<dbReference type="PANTHER" id="PTHR10046">
    <property type="entry name" value="ATP DEPENDENT LON PROTEASE FAMILY MEMBER"/>
    <property type="match status" value="1"/>
</dbReference>
<dbReference type="RefSeq" id="WP_180702299.1">
    <property type="nucleotide sequence ID" value="NZ_LN555523.1"/>
</dbReference>
<feature type="domain" description="Lon proteolytic" evidence="4">
    <location>
        <begin position="530"/>
        <end position="725"/>
    </location>
</feature>
<keyword evidence="2" id="KW-0720">Serine protease</keyword>
<dbReference type="InterPro" id="IPR027065">
    <property type="entry name" value="Lon_Prtase"/>
</dbReference>
<dbReference type="GO" id="GO:0004252">
    <property type="term" value="F:serine-type endopeptidase activity"/>
    <property type="evidence" value="ECO:0007669"/>
    <property type="project" value="UniProtKB-UniRule"/>
</dbReference>
<comment type="catalytic activity">
    <reaction evidence="2">
        <text>Hydrolysis of proteins in presence of ATP.</text>
        <dbReference type="EC" id="3.4.21.53"/>
    </reaction>
</comment>
<proteinExistence type="inferred from homology"/>
<dbReference type="InterPro" id="IPR020568">
    <property type="entry name" value="Ribosomal_Su5_D2-typ_SF"/>
</dbReference>
<gene>
    <name evidence="5" type="ORF">CRIB_2205</name>
</gene>
<dbReference type="SUPFAM" id="SSF54211">
    <property type="entry name" value="Ribosomal protein S5 domain 2-like"/>
    <property type="match status" value="1"/>
</dbReference>
<keyword evidence="6" id="KW-1185">Reference proteome</keyword>
<evidence type="ECO:0000256" key="2">
    <source>
        <dbReference type="PROSITE-ProRule" id="PRU01122"/>
    </source>
</evidence>
<dbReference type="InterPro" id="IPR027417">
    <property type="entry name" value="P-loop_NTPase"/>
</dbReference>
<evidence type="ECO:0000256" key="1">
    <source>
        <dbReference type="ARBA" id="ARBA00022670"/>
    </source>
</evidence>
<name>A0A1V1I3K9_9FIRM</name>
<dbReference type="Gene3D" id="3.40.50.300">
    <property type="entry name" value="P-loop containing nucleotide triphosphate hydrolases"/>
    <property type="match status" value="2"/>
</dbReference>
<keyword evidence="2" id="KW-0378">Hydrolase</keyword>
<evidence type="ECO:0000256" key="3">
    <source>
        <dbReference type="SAM" id="Coils"/>
    </source>
</evidence>
<sequence>MLKFNNTSEIEPLEGILGQERAIEAMEKGLKIDNPAYNMYLAGDSGTGKTTYAMSALNKYAAKKGSHKDWCYVYNFENNREPLIIGLEKGLGKIFKKDIEKLIETLLDELRDAFESEDFEIGKNQLIEEYEIEKDALLKKIKKYAEEKGFKLKNSKVGMVFMPIEENKEDEEAEDDYADEEFYKVKRELENAAIQVVYKIRDLEDAAKEALLELEEEIAKYVIDPHIDGLIEKYNGYEKVKMYLNNMRDDILEYVYLFYMDEEELKDKYDREHFMKYKVNLFVDNGIDRENFKAPVIVEINPSPANLFGKAEYDYYNGNVKTDFTKLIPGAVHKANGGYLVLYVDQLLRYPLSWDMLKRAIQSRQISVDTQTSIKPENMPIDIKVILIGTNYMYNLLYNNDDDFSKYFKIFVDFDNEMDKNENNEDGIARFIAYQCEKNKLKHFTYDAVGEVIKFSTRLCGDKYKLSTQFNKIMEIIVEGDACAQIRNAEYVDKYDVQNAILERKKRLNRIENKMDESLENGFTLIETKGSRVGVINGLSVLSTGEYSFGRPSRITVTTSPGNKGIVNIEREVNMSGPIHNKGVLILGGYLAETFAQDFPLSLNANICFEQNYGGVDGDSATGAELYALLSSLSKIPLKQSIAATGSMNQKGEIQVVGGISEKIEGFYSTCKKQGLNGNQGVIIPKNNSRNLVLSDEVTEAIETGKFTIYTVERVEEAMEILMDVKFDEVKRLVIERLRGFNELQSPSKK</sequence>
<feature type="active site" evidence="2">
    <location>
        <position position="663"/>
    </location>
</feature>